<dbReference type="AlphaFoldDB" id="A0A4R0QPT9"/>
<name>A0A4R0QPT9_9BIFI</name>
<evidence type="ECO:0000313" key="3">
    <source>
        <dbReference type="Proteomes" id="UP000291289"/>
    </source>
</evidence>
<sequence length="74" mass="8523">MEKLGDLDDEHHEQIKKNDTLRDETVNEYRHTDETMSRIAQSAIDFLTYFGISDGVSVRQIEAITNDAQSRLPN</sequence>
<comment type="caution">
    <text evidence="2">The sequence shown here is derived from an EMBL/GenBank/DDBJ whole genome shotgun (WGS) entry which is preliminary data.</text>
</comment>
<protein>
    <submittedName>
        <fullName evidence="2">Uncharacterized protein</fullName>
    </submittedName>
</protein>
<reference evidence="2 3" key="1">
    <citation type="submission" date="2018-12" db="EMBL/GenBank/DDBJ databases">
        <title>Alloscrdovia theropitheci sp. nov: a novel taxon from the feces of the bleeding-herat monkey (Theropithecus geleda).</title>
        <authorList>
            <person name="Modesto M."/>
        </authorList>
    </citation>
    <scope>NUCLEOTIDE SEQUENCE [LARGE SCALE GENOMIC DNA]</scope>
    <source>
        <strain evidence="2 3">GLDI4/2</strain>
    </source>
</reference>
<keyword evidence="3" id="KW-1185">Reference proteome</keyword>
<gene>
    <name evidence="2" type="ORF">EJ419_04280</name>
</gene>
<proteinExistence type="predicted"/>
<dbReference type="Proteomes" id="UP000291289">
    <property type="component" value="Unassembled WGS sequence"/>
</dbReference>
<feature type="region of interest" description="Disordered" evidence="1">
    <location>
        <begin position="1"/>
        <end position="22"/>
    </location>
</feature>
<dbReference type="EMBL" id="RXLP01000019">
    <property type="protein sequence ID" value="TCD54263.1"/>
    <property type="molecule type" value="Genomic_DNA"/>
</dbReference>
<dbReference type="RefSeq" id="WP_131283944.1">
    <property type="nucleotide sequence ID" value="NZ_RXLP01000019.1"/>
</dbReference>
<accession>A0A4R0QPT9</accession>
<evidence type="ECO:0000313" key="2">
    <source>
        <dbReference type="EMBL" id="TCD54263.1"/>
    </source>
</evidence>
<organism evidence="2 3">
    <name type="scientific">Alloscardovia theropitheci</name>
    <dbReference type="NCBI Taxonomy" id="2496842"/>
    <lineage>
        <taxon>Bacteria</taxon>
        <taxon>Bacillati</taxon>
        <taxon>Actinomycetota</taxon>
        <taxon>Actinomycetes</taxon>
        <taxon>Bifidobacteriales</taxon>
        <taxon>Bifidobacteriaceae</taxon>
        <taxon>Alloscardovia</taxon>
    </lineage>
</organism>
<evidence type="ECO:0000256" key="1">
    <source>
        <dbReference type="SAM" id="MobiDB-lite"/>
    </source>
</evidence>